<dbReference type="InterPro" id="IPR036102">
    <property type="entry name" value="OsmC/Ohrsf"/>
</dbReference>
<dbReference type="InterPro" id="IPR029058">
    <property type="entry name" value="AB_hydrolase_fold"/>
</dbReference>
<sequence>MGSTTKLTFDGSRGHRLAARLDMPAGTPRAFALFAHCFTCSKDTPASARIARSLAESGIAVLRFDFTGLGHSEGEFGNTDFTSNVEDLVHAADHLREHYAAPTILLGHSLGGAAVLAAAHRIPEARAVATVAAPADPSHVARLFGSSRAEIERAGEADVTLAGRTFRIRSEFLTDIDTRPQTERVAGLDAALLVMHSPTDTLVSVDNARQIFDSARHPRSFVALDGADHLLSRPADAAYVATVITAWASRYAFEPGAADAPQSPEAPAEGVVRVDESDTGHFAQRITVGRHVLAADEPPPTGDDTGASPYDLLLAGLGACTSMTVRMYADRKELPLANVTVSLRHSRIYAEDCANCETEHGRVDRIERMIQLDGDLDEQQRRKLIEIANKCPVHRTLHSEIAIDTTDVTG</sequence>
<feature type="domain" description="Serine aminopeptidase S33" evidence="1">
    <location>
        <begin position="48"/>
        <end position="135"/>
    </location>
</feature>
<dbReference type="ESTHER" id="9pseu-a0a238za50">
    <property type="family name" value="Est-OsmC"/>
</dbReference>
<protein>
    <submittedName>
        <fullName evidence="2">Putative redox protein</fullName>
    </submittedName>
</protein>
<evidence type="ECO:0000259" key="1">
    <source>
        <dbReference type="Pfam" id="PF12146"/>
    </source>
</evidence>
<evidence type="ECO:0000313" key="3">
    <source>
        <dbReference type="Proteomes" id="UP000198348"/>
    </source>
</evidence>
<dbReference type="Pfam" id="PF12146">
    <property type="entry name" value="Hydrolase_4"/>
    <property type="match status" value="1"/>
</dbReference>
<dbReference type="InterPro" id="IPR022742">
    <property type="entry name" value="Hydrolase_4"/>
</dbReference>
<reference evidence="2 3" key="1">
    <citation type="submission" date="2017-06" db="EMBL/GenBank/DDBJ databases">
        <authorList>
            <person name="Kim H.J."/>
            <person name="Triplett B.A."/>
        </authorList>
    </citation>
    <scope>NUCLEOTIDE SEQUENCE [LARGE SCALE GENOMIC DNA]</scope>
    <source>
        <strain evidence="2 3">DSM 45207</strain>
    </source>
</reference>
<keyword evidence="3" id="KW-1185">Reference proteome</keyword>
<dbReference type="InterPro" id="IPR015946">
    <property type="entry name" value="KH_dom-like_a/b"/>
</dbReference>
<dbReference type="Gene3D" id="3.40.50.1820">
    <property type="entry name" value="alpha/beta hydrolase"/>
    <property type="match status" value="1"/>
</dbReference>
<dbReference type="PANTHER" id="PTHR39624:SF2">
    <property type="entry name" value="OSMC-LIKE PROTEIN"/>
    <property type="match status" value="1"/>
</dbReference>
<evidence type="ECO:0000313" key="2">
    <source>
        <dbReference type="EMBL" id="SNR80160.1"/>
    </source>
</evidence>
<dbReference type="InterPro" id="IPR003718">
    <property type="entry name" value="OsmC/Ohr_fam"/>
</dbReference>
<accession>A0A238ZA50</accession>
<dbReference type="RefSeq" id="WP_089302882.1">
    <property type="nucleotide sequence ID" value="NZ_FZNW01000020.1"/>
</dbReference>
<dbReference type="EMBL" id="FZNW01000020">
    <property type="protein sequence ID" value="SNR80160.1"/>
    <property type="molecule type" value="Genomic_DNA"/>
</dbReference>
<dbReference type="SUPFAM" id="SSF53474">
    <property type="entry name" value="alpha/beta-Hydrolases"/>
    <property type="match status" value="1"/>
</dbReference>
<dbReference type="PANTHER" id="PTHR39624">
    <property type="entry name" value="PROTEIN INVOLVED IN RIMO-MEDIATED BETA-METHYLTHIOLATION OF RIBOSOMAL PROTEIN S12 YCAO"/>
    <property type="match status" value="1"/>
</dbReference>
<name>A0A238ZA50_9PSEU</name>
<gene>
    <name evidence="2" type="ORF">SAMN06265360_12029</name>
</gene>
<organism evidence="2 3">
    <name type="scientific">Haloechinothrix alba</name>
    <dbReference type="NCBI Taxonomy" id="664784"/>
    <lineage>
        <taxon>Bacteria</taxon>
        <taxon>Bacillati</taxon>
        <taxon>Actinomycetota</taxon>
        <taxon>Actinomycetes</taxon>
        <taxon>Pseudonocardiales</taxon>
        <taxon>Pseudonocardiaceae</taxon>
        <taxon>Haloechinothrix</taxon>
    </lineage>
</organism>
<proteinExistence type="predicted"/>
<dbReference type="Pfam" id="PF02566">
    <property type="entry name" value="OsmC"/>
    <property type="match status" value="1"/>
</dbReference>
<dbReference type="SUPFAM" id="SSF82784">
    <property type="entry name" value="OsmC-like"/>
    <property type="match status" value="1"/>
</dbReference>
<dbReference type="OrthoDB" id="9789573at2"/>
<dbReference type="AlphaFoldDB" id="A0A238ZA50"/>
<dbReference type="Gene3D" id="3.30.300.20">
    <property type="match status" value="1"/>
</dbReference>
<dbReference type="Proteomes" id="UP000198348">
    <property type="component" value="Unassembled WGS sequence"/>
</dbReference>
<dbReference type="FunFam" id="3.40.50.1820:FF:000487">
    <property type="entry name" value="Dienelactone hydrolase"/>
    <property type="match status" value="1"/>
</dbReference>